<reference evidence="8" key="1">
    <citation type="submission" date="2020-05" db="EMBL/GenBank/DDBJ databases">
        <authorList>
            <person name="Chiriac C."/>
            <person name="Salcher M."/>
            <person name="Ghai R."/>
            <person name="Kavagutti S V."/>
        </authorList>
    </citation>
    <scope>NUCLEOTIDE SEQUENCE</scope>
</reference>
<evidence type="ECO:0000259" key="7">
    <source>
        <dbReference type="PROSITE" id="PS50928"/>
    </source>
</evidence>
<dbReference type="InterPro" id="IPR035906">
    <property type="entry name" value="MetI-like_sf"/>
</dbReference>
<keyword evidence="2" id="KW-0813">Transport</keyword>
<feature type="transmembrane region" description="Helical" evidence="6">
    <location>
        <begin position="90"/>
        <end position="111"/>
    </location>
</feature>
<feature type="transmembrane region" description="Helical" evidence="6">
    <location>
        <begin position="150"/>
        <end position="177"/>
    </location>
</feature>
<accession>A0A6J7GRW1</accession>
<evidence type="ECO:0000256" key="2">
    <source>
        <dbReference type="ARBA" id="ARBA00022448"/>
    </source>
</evidence>
<sequence length="233" mass="24133">MQPSHRVRLPHVSVPPLASSFLTYVSDNGDSVLRLAWGHVWVVALSIAIAVVVGVLLGVLTYRSPFLSSVALTVSGLFLTFPSFALLGILLAILGLGVTPVVIALVLYALLPIVSNTVTGLREVDAVVLDSARGLGMSSVGRLVRVELPIAWPVILAGMRTATQLVVGIAAIAAYVNGPGLGRFIFSGLSQLGGANALNQVVVGTVGVIIIALAFDLLLSLVGRLTISKGIRA</sequence>
<feature type="transmembrane region" description="Helical" evidence="6">
    <location>
        <begin position="36"/>
        <end position="59"/>
    </location>
</feature>
<evidence type="ECO:0000256" key="5">
    <source>
        <dbReference type="ARBA" id="ARBA00023136"/>
    </source>
</evidence>
<dbReference type="PROSITE" id="PS50928">
    <property type="entry name" value="ABC_TM1"/>
    <property type="match status" value="1"/>
</dbReference>
<dbReference type="SUPFAM" id="SSF161098">
    <property type="entry name" value="MetI-like"/>
    <property type="match status" value="1"/>
</dbReference>
<evidence type="ECO:0000256" key="3">
    <source>
        <dbReference type="ARBA" id="ARBA00022692"/>
    </source>
</evidence>
<protein>
    <submittedName>
        <fullName evidence="8">Unannotated protein</fullName>
    </submittedName>
</protein>
<dbReference type="GO" id="GO:0055085">
    <property type="term" value="P:transmembrane transport"/>
    <property type="evidence" value="ECO:0007669"/>
    <property type="project" value="InterPro"/>
</dbReference>
<dbReference type="PANTHER" id="PTHR30177">
    <property type="entry name" value="GLYCINE BETAINE/L-PROLINE TRANSPORT SYSTEM PERMEASE PROTEIN PROW"/>
    <property type="match status" value="1"/>
</dbReference>
<gene>
    <name evidence="8" type="ORF">UFOPK3564_00963</name>
</gene>
<feature type="transmembrane region" description="Helical" evidence="6">
    <location>
        <begin position="197"/>
        <end position="222"/>
    </location>
</feature>
<keyword evidence="3 6" id="KW-0812">Transmembrane</keyword>
<keyword evidence="4 6" id="KW-1133">Transmembrane helix</keyword>
<dbReference type="InterPro" id="IPR000515">
    <property type="entry name" value="MetI-like"/>
</dbReference>
<comment type="subcellular location">
    <subcellularLocation>
        <location evidence="1">Membrane</location>
        <topology evidence="1">Multi-pass membrane protein</topology>
    </subcellularLocation>
</comment>
<evidence type="ECO:0000256" key="4">
    <source>
        <dbReference type="ARBA" id="ARBA00022989"/>
    </source>
</evidence>
<evidence type="ECO:0000256" key="1">
    <source>
        <dbReference type="ARBA" id="ARBA00004141"/>
    </source>
</evidence>
<dbReference type="GO" id="GO:0016020">
    <property type="term" value="C:membrane"/>
    <property type="evidence" value="ECO:0007669"/>
    <property type="project" value="UniProtKB-SubCell"/>
</dbReference>
<dbReference type="InterPro" id="IPR051204">
    <property type="entry name" value="ABC_transp_perm/SBD"/>
</dbReference>
<organism evidence="8">
    <name type="scientific">freshwater metagenome</name>
    <dbReference type="NCBI Taxonomy" id="449393"/>
    <lineage>
        <taxon>unclassified sequences</taxon>
        <taxon>metagenomes</taxon>
        <taxon>ecological metagenomes</taxon>
    </lineage>
</organism>
<evidence type="ECO:0000313" key="8">
    <source>
        <dbReference type="EMBL" id="CAB4907080.1"/>
    </source>
</evidence>
<dbReference type="EMBL" id="CAFBMK010000039">
    <property type="protein sequence ID" value="CAB4907080.1"/>
    <property type="molecule type" value="Genomic_DNA"/>
</dbReference>
<dbReference type="PANTHER" id="PTHR30177:SF4">
    <property type="entry name" value="OSMOPROTECTANT IMPORT PERMEASE PROTEIN OSMW"/>
    <property type="match status" value="1"/>
</dbReference>
<name>A0A6J7GRW1_9ZZZZ</name>
<dbReference type="Pfam" id="PF00528">
    <property type="entry name" value="BPD_transp_1"/>
    <property type="match status" value="1"/>
</dbReference>
<keyword evidence="5 6" id="KW-0472">Membrane</keyword>
<feature type="transmembrane region" description="Helical" evidence="6">
    <location>
        <begin position="66"/>
        <end position="84"/>
    </location>
</feature>
<dbReference type="AlphaFoldDB" id="A0A6J7GRW1"/>
<evidence type="ECO:0000256" key="6">
    <source>
        <dbReference type="SAM" id="Phobius"/>
    </source>
</evidence>
<dbReference type="Gene3D" id="1.10.3720.10">
    <property type="entry name" value="MetI-like"/>
    <property type="match status" value="1"/>
</dbReference>
<dbReference type="GO" id="GO:0031460">
    <property type="term" value="P:glycine betaine transport"/>
    <property type="evidence" value="ECO:0007669"/>
    <property type="project" value="TreeGrafter"/>
</dbReference>
<proteinExistence type="predicted"/>
<feature type="domain" description="ABC transmembrane type-1" evidence="7">
    <location>
        <begin position="36"/>
        <end position="219"/>
    </location>
</feature>